<reference evidence="3 4" key="1">
    <citation type="submission" date="2014-07" db="EMBL/GenBank/DDBJ databases">
        <title>Methanogenic archaea and the global carbon cycle.</title>
        <authorList>
            <person name="Henriksen J.R."/>
            <person name="Luke J."/>
            <person name="Reinhart S."/>
            <person name="Benedict M.N."/>
            <person name="Youngblut N.D."/>
            <person name="Metcalf M.E."/>
            <person name="Whitaker R.J."/>
            <person name="Metcalf W.W."/>
        </authorList>
    </citation>
    <scope>NUCLEOTIDE SEQUENCE [LARGE SCALE GENOMIC DNA]</scope>
    <source>
        <strain evidence="3 4">C2J</strain>
    </source>
</reference>
<dbReference type="Proteomes" id="UP000033123">
    <property type="component" value="Chromosome"/>
</dbReference>
<dbReference type="GeneID" id="24869758"/>
<name>A0A0E3PKA2_9EURY</name>
<organism evidence="3 4">
    <name type="scientific">Methanosarcina siciliae C2J</name>
    <dbReference type="NCBI Taxonomy" id="1434118"/>
    <lineage>
        <taxon>Archaea</taxon>
        <taxon>Methanobacteriati</taxon>
        <taxon>Methanobacteriota</taxon>
        <taxon>Stenosarchaea group</taxon>
        <taxon>Methanomicrobia</taxon>
        <taxon>Methanosarcinales</taxon>
        <taxon>Methanosarcinaceae</taxon>
        <taxon>Methanosarcina</taxon>
    </lineage>
</organism>
<keyword evidence="1" id="KW-0472">Membrane</keyword>
<dbReference type="RefSeq" id="WP_048179102.1">
    <property type="nucleotide sequence ID" value="NZ_CP009508.1"/>
</dbReference>
<accession>A0A0E3PKA2</accession>
<dbReference type="PANTHER" id="PTHR38138:SF1">
    <property type="entry name" value="ARCHAEAL TYPE IV PILIN N-TERMINAL DOMAIN-CONTAINING PROTEIN"/>
    <property type="match status" value="1"/>
</dbReference>
<feature type="transmembrane region" description="Helical" evidence="1">
    <location>
        <begin position="21"/>
        <end position="41"/>
    </location>
</feature>
<dbReference type="Pfam" id="PF07790">
    <property type="entry name" value="Pilin_N"/>
    <property type="match status" value="1"/>
</dbReference>
<dbReference type="KEGG" id="msj:MSSAC_0213"/>
<feature type="domain" description="Archaeal Type IV pilin N-terminal" evidence="2">
    <location>
        <begin position="14"/>
        <end position="91"/>
    </location>
</feature>
<evidence type="ECO:0000313" key="3">
    <source>
        <dbReference type="EMBL" id="AKB34803.1"/>
    </source>
</evidence>
<dbReference type="HOGENOM" id="CLU_074281_0_0_2"/>
<proteinExistence type="predicted"/>
<evidence type="ECO:0000313" key="4">
    <source>
        <dbReference type="Proteomes" id="UP000033123"/>
    </source>
</evidence>
<protein>
    <recommendedName>
        <fullName evidence="2">Archaeal Type IV pilin N-terminal domain-containing protein</fullName>
    </recommendedName>
</protein>
<keyword evidence="1" id="KW-1133">Transmembrane helix</keyword>
<dbReference type="EMBL" id="CP009508">
    <property type="protein sequence ID" value="AKB34803.1"/>
    <property type="molecule type" value="Genomic_DNA"/>
</dbReference>
<dbReference type="PATRIC" id="fig|1434118.4.peg.290"/>
<dbReference type="PANTHER" id="PTHR38138">
    <property type="entry name" value="VNG6441H"/>
    <property type="match status" value="1"/>
</dbReference>
<evidence type="ECO:0000259" key="2">
    <source>
        <dbReference type="Pfam" id="PF07790"/>
    </source>
</evidence>
<keyword evidence="1" id="KW-0812">Transmembrane</keyword>
<evidence type="ECO:0000256" key="1">
    <source>
        <dbReference type="SAM" id="Phobius"/>
    </source>
</evidence>
<dbReference type="AlphaFoldDB" id="A0A0E3PKA2"/>
<gene>
    <name evidence="3" type="ORF">MSSAC_0213</name>
</gene>
<dbReference type="InterPro" id="IPR012859">
    <property type="entry name" value="Pilin_N_archaeal"/>
</dbReference>
<sequence length="336" mass="37726">MEDKKNGALGKDCQAVSEVMGQVLMLVIVVLAFSSIAVIIFSDEVNINPPHTPKADLQERIDTDANTVQIFHKGGEAIDLKDAKIVLNINGQQEEYELSSDPSVSYDATNNVLMTGDYIVIDTNLSRGIDLKSTDTIDMYFVDTESDQLIQRVMLQSGGEESEISDDTDDTGRYWITPYPNGTADDTSEGWISTEAINEIGDGIFTTYYAPNKKDGNPNSTAQVFDFDIDVDEEGLTEPFSNVTLKIVYSVHDKNYEYIALDISVDDSEENPEWIRVEQNMPEYNENFEPYYIDLTSYVENIEEIEAFKVRIVAVTHADKKADKTSWIDFLGIHVE</sequence>